<sequence>MEAGVTMEAANATDRLVTAFDHHDPEYTPETAQLVNSEIRERGVTYSPAYGGIWILSRYADVRAALTDWQTFSSARGVHFPRAEGMPMFSPIDFDPPQQREIRDRMADPVTREAVGGLEPRLRRIAARLLAPVVQRGHGDLMAELAEPFAIEVLGVAFGLSDACRSRVRAATKTMWTYISTDRDASKFWPAFHDILAEEIDRVRREPDGGYIAKLAAMRRDGRPLPDEELYSIIVSFCVAGHDNTMNSITRLVHTLGQDPGLQLRLRREPGLRAAVAEEALRRWCPTDRFTRVTTREVTVAGTTIPAGARVVLLFDAANRDPEKFPDPDAFDPDRGNSHQHLGFGHGIHHCMGVHLARAEFAAVLDELAELPVYDLAGPSELHFENGRHIMFDQVQVRFRTGEER</sequence>
<dbReference type="PROSITE" id="PS00086">
    <property type="entry name" value="CYTOCHROME_P450"/>
    <property type="match status" value="1"/>
</dbReference>
<comment type="similarity">
    <text evidence="1 2">Belongs to the cytochrome P450 family.</text>
</comment>
<evidence type="ECO:0000313" key="4">
    <source>
        <dbReference type="Proteomes" id="UP001058003"/>
    </source>
</evidence>
<dbReference type="SUPFAM" id="SSF48264">
    <property type="entry name" value="Cytochrome P450"/>
    <property type="match status" value="1"/>
</dbReference>
<gene>
    <name evidence="3" type="ORF">Daura_15975</name>
</gene>
<organism evidence="3 4">
    <name type="scientific">Dactylosporangium aurantiacum</name>
    <dbReference type="NCBI Taxonomy" id="35754"/>
    <lineage>
        <taxon>Bacteria</taxon>
        <taxon>Bacillati</taxon>
        <taxon>Actinomycetota</taxon>
        <taxon>Actinomycetes</taxon>
        <taxon>Micromonosporales</taxon>
        <taxon>Micromonosporaceae</taxon>
        <taxon>Dactylosporangium</taxon>
    </lineage>
</organism>
<dbReference type="RefSeq" id="WP_211273540.1">
    <property type="nucleotide sequence ID" value="NZ_CP073767.1"/>
</dbReference>
<dbReference type="Gene3D" id="1.10.630.10">
    <property type="entry name" value="Cytochrome P450"/>
    <property type="match status" value="1"/>
</dbReference>
<keyword evidence="2" id="KW-0560">Oxidoreductase</keyword>
<keyword evidence="2" id="KW-0479">Metal-binding</keyword>
<dbReference type="InterPro" id="IPR017972">
    <property type="entry name" value="Cyt_P450_CS"/>
</dbReference>
<dbReference type="AlphaFoldDB" id="A0A9Q9IKW3"/>
<dbReference type="Proteomes" id="UP001058003">
    <property type="component" value="Chromosome"/>
</dbReference>
<dbReference type="KEGG" id="daur:Daura_15975"/>
<keyword evidence="2" id="KW-0503">Monooxygenase</keyword>
<dbReference type="PANTHER" id="PTHR46696:SF6">
    <property type="entry name" value="P450, PUTATIVE (EUROFUNG)-RELATED"/>
    <property type="match status" value="1"/>
</dbReference>
<dbReference type="GO" id="GO:0004497">
    <property type="term" value="F:monooxygenase activity"/>
    <property type="evidence" value="ECO:0007669"/>
    <property type="project" value="UniProtKB-KW"/>
</dbReference>
<dbReference type="InterPro" id="IPR002397">
    <property type="entry name" value="Cyt_P450_B"/>
</dbReference>
<reference evidence="3" key="1">
    <citation type="submission" date="2021-04" db="EMBL/GenBank/DDBJ databases">
        <title>Dactylosporangium aurantiacum NRRL B-8018 full assembly.</title>
        <authorList>
            <person name="Hartkoorn R.C."/>
            <person name="Beaudoing E."/>
            <person name="Hot D."/>
        </authorList>
    </citation>
    <scope>NUCLEOTIDE SEQUENCE</scope>
    <source>
        <strain evidence="3">NRRL B-8018</strain>
    </source>
</reference>
<evidence type="ECO:0000313" key="3">
    <source>
        <dbReference type="EMBL" id="UWZ57516.1"/>
    </source>
</evidence>
<dbReference type="InterPro" id="IPR001128">
    <property type="entry name" value="Cyt_P450"/>
</dbReference>
<dbReference type="EMBL" id="CP073767">
    <property type="protein sequence ID" value="UWZ57516.1"/>
    <property type="molecule type" value="Genomic_DNA"/>
</dbReference>
<accession>A0A9Q9IKW3</accession>
<keyword evidence="2" id="KW-0408">Iron</keyword>
<dbReference type="GO" id="GO:0016705">
    <property type="term" value="F:oxidoreductase activity, acting on paired donors, with incorporation or reduction of molecular oxygen"/>
    <property type="evidence" value="ECO:0007669"/>
    <property type="project" value="InterPro"/>
</dbReference>
<dbReference type="GO" id="GO:0020037">
    <property type="term" value="F:heme binding"/>
    <property type="evidence" value="ECO:0007669"/>
    <property type="project" value="InterPro"/>
</dbReference>
<proteinExistence type="inferred from homology"/>
<dbReference type="GO" id="GO:0005506">
    <property type="term" value="F:iron ion binding"/>
    <property type="evidence" value="ECO:0007669"/>
    <property type="project" value="InterPro"/>
</dbReference>
<dbReference type="Pfam" id="PF00067">
    <property type="entry name" value="p450"/>
    <property type="match status" value="1"/>
</dbReference>
<dbReference type="PANTHER" id="PTHR46696">
    <property type="entry name" value="P450, PUTATIVE (EUROFUNG)-RELATED"/>
    <property type="match status" value="1"/>
</dbReference>
<evidence type="ECO:0000256" key="2">
    <source>
        <dbReference type="RuleBase" id="RU000461"/>
    </source>
</evidence>
<evidence type="ECO:0000256" key="1">
    <source>
        <dbReference type="ARBA" id="ARBA00010617"/>
    </source>
</evidence>
<name>A0A9Q9IKW3_9ACTN</name>
<dbReference type="PRINTS" id="PR00359">
    <property type="entry name" value="BP450"/>
</dbReference>
<dbReference type="InterPro" id="IPR036396">
    <property type="entry name" value="Cyt_P450_sf"/>
</dbReference>
<protein>
    <submittedName>
        <fullName evidence="3">Cytochrome P450</fullName>
    </submittedName>
</protein>
<keyword evidence="2" id="KW-0349">Heme</keyword>
<keyword evidence="4" id="KW-1185">Reference proteome</keyword>